<keyword evidence="2" id="KW-1185">Reference proteome</keyword>
<dbReference type="Proteomes" id="UP000199039">
    <property type="component" value="Unassembled WGS sequence"/>
</dbReference>
<accession>A0A1G6X3V7</accession>
<gene>
    <name evidence="1" type="ORF">SAMN05216410_0063</name>
</gene>
<name>A0A1G6X3V7_9MICO</name>
<proteinExistence type="predicted"/>
<sequence length="130" mass="14323">MEQVVFSEQAVADRIRLISDAYADVVRVKERLEEVAHSATSDFFTSVPSCRSFTTQYGITTRTAAALFSDAQRNLDTVIEVFRDTVKTMYSSNQSIADDFAAIENLQLPPGERVTTEIGPSGGSGLSRFF</sequence>
<dbReference type="EMBL" id="FMYH01000010">
    <property type="protein sequence ID" value="SDD71976.1"/>
    <property type="molecule type" value="Genomic_DNA"/>
</dbReference>
<reference evidence="1 2" key="1">
    <citation type="submission" date="2016-09" db="EMBL/GenBank/DDBJ databases">
        <authorList>
            <person name="Capua I."/>
            <person name="De Benedictis P."/>
            <person name="Joannis T."/>
            <person name="Lombin L.H."/>
            <person name="Cattoli G."/>
        </authorList>
    </citation>
    <scope>NUCLEOTIDE SEQUENCE [LARGE SCALE GENOMIC DNA]</scope>
    <source>
        <strain evidence="1 2">ISLP-3</strain>
    </source>
</reference>
<dbReference type="RefSeq" id="WP_093186384.1">
    <property type="nucleotide sequence ID" value="NZ_FMYH01000010.1"/>
</dbReference>
<dbReference type="AlphaFoldDB" id="A0A1G6X3V7"/>
<evidence type="ECO:0000313" key="2">
    <source>
        <dbReference type="Proteomes" id="UP000199039"/>
    </source>
</evidence>
<protein>
    <submittedName>
        <fullName evidence="1">Uncharacterized protein</fullName>
    </submittedName>
</protein>
<organism evidence="1 2">
    <name type="scientific">Sanguibacter gelidistatuariae</name>
    <dbReference type="NCBI Taxonomy" id="1814289"/>
    <lineage>
        <taxon>Bacteria</taxon>
        <taxon>Bacillati</taxon>
        <taxon>Actinomycetota</taxon>
        <taxon>Actinomycetes</taxon>
        <taxon>Micrococcales</taxon>
        <taxon>Sanguibacteraceae</taxon>
        <taxon>Sanguibacter</taxon>
    </lineage>
</organism>
<evidence type="ECO:0000313" key="1">
    <source>
        <dbReference type="EMBL" id="SDD71976.1"/>
    </source>
</evidence>
<dbReference type="STRING" id="1814289.SAMN05216410_0063"/>